<evidence type="ECO:0008006" key="18">
    <source>
        <dbReference type="Google" id="ProtNLM"/>
    </source>
</evidence>
<evidence type="ECO:0000256" key="7">
    <source>
        <dbReference type="ARBA" id="ARBA00022723"/>
    </source>
</evidence>
<dbReference type="PANTHER" id="PTHR47944:SF5">
    <property type="entry name" value="CYTOCHROME P450 71A1-LIKE"/>
    <property type="match status" value="1"/>
</dbReference>
<keyword evidence="7 13" id="KW-0479">Metal-binding</keyword>
<dbReference type="OrthoDB" id="2789670at2759"/>
<feature type="transmembrane region" description="Helical" evidence="15">
    <location>
        <begin position="6"/>
        <end position="24"/>
    </location>
</feature>
<evidence type="ECO:0000256" key="11">
    <source>
        <dbReference type="ARBA" id="ARBA00023033"/>
    </source>
</evidence>
<sequence length="511" mass="59026">MENSEIVLALTSLLITLVFFLKLFHGSRRKQNLPPGPKPWPIIGNLHLLGSVPHISLHELAQRYGNLMLLKFGSRNVLIASSPDVAREFLKTNDAIWASRPELAAGKYTAYNYRDMTWAPYGPFWKQARRIYLNEIFNSKRLDSFEHIRVEERRNLISRLFAHSGKLICLRDHLTRYTLTSISRTVLSGKYFSESTDNKNAVITLEKLQNMLDKWFLLNSVINIGDWIPWLAFLDLQGYVKQMKELHRNFDKFHNFVLDDHKAKKEADQIFLPRDMVDVLLQQAEDPNLEVQLTTDSVKGLMHDLLAGGTDTSATTVEWAFHELLRQPMIIKKAQEELHRAIGHERWVQEKDYTQFSYIESIIKETLRLHPVSTMLPPRTALEDCHVAGYDIPKGTILMVNTWSIGRNLQHWESPGEFIPERFEGKDIDVTGQHFALLPFGTGRRKCPGYSLGIRIIRATLANLLHGFNWRLPHGINPQDISMDEIYGLTTHPKHPLHLIMEPRLPGYLYK</sequence>
<dbReference type="InterPro" id="IPR036396">
    <property type="entry name" value="Cyt_P450_sf"/>
</dbReference>
<evidence type="ECO:0000256" key="9">
    <source>
        <dbReference type="ARBA" id="ARBA00023002"/>
    </source>
</evidence>
<evidence type="ECO:0000256" key="3">
    <source>
        <dbReference type="ARBA" id="ARBA00004913"/>
    </source>
</evidence>
<feature type="binding site" description="axial binding residue" evidence="13">
    <location>
        <position position="447"/>
    </location>
    <ligand>
        <name>heme</name>
        <dbReference type="ChEBI" id="CHEBI:30413"/>
    </ligand>
    <ligandPart>
        <name>Fe</name>
        <dbReference type="ChEBI" id="CHEBI:18248"/>
    </ligandPart>
</feature>
<keyword evidence="8 15" id="KW-1133">Transmembrane helix</keyword>
<dbReference type="Pfam" id="PF00067">
    <property type="entry name" value="p450"/>
    <property type="match status" value="1"/>
</dbReference>
<dbReference type="GO" id="GO:0020037">
    <property type="term" value="F:heme binding"/>
    <property type="evidence" value="ECO:0007669"/>
    <property type="project" value="InterPro"/>
</dbReference>
<evidence type="ECO:0000256" key="6">
    <source>
        <dbReference type="ARBA" id="ARBA00022692"/>
    </source>
</evidence>
<dbReference type="STRING" id="33114.A0A2G2XLU5"/>
<organism evidence="16 17">
    <name type="scientific">Capsicum baccatum</name>
    <name type="common">Peruvian pepper</name>
    <dbReference type="NCBI Taxonomy" id="33114"/>
    <lineage>
        <taxon>Eukaryota</taxon>
        <taxon>Viridiplantae</taxon>
        <taxon>Streptophyta</taxon>
        <taxon>Embryophyta</taxon>
        <taxon>Tracheophyta</taxon>
        <taxon>Spermatophyta</taxon>
        <taxon>Magnoliopsida</taxon>
        <taxon>eudicotyledons</taxon>
        <taxon>Gunneridae</taxon>
        <taxon>Pentapetalae</taxon>
        <taxon>asterids</taxon>
        <taxon>lamiids</taxon>
        <taxon>Solanales</taxon>
        <taxon>Solanaceae</taxon>
        <taxon>Solanoideae</taxon>
        <taxon>Capsiceae</taxon>
        <taxon>Capsicum</taxon>
    </lineage>
</organism>
<dbReference type="CDD" id="cd20618">
    <property type="entry name" value="CYP71_clan"/>
    <property type="match status" value="1"/>
</dbReference>
<dbReference type="AlphaFoldDB" id="A0A2G2XLU5"/>
<dbReference type="PRINTS" id="PR00463">
    <property type="entry name" value="EP450I"/>
</dbReference>
<reference evidence="16 17" key="1">
    <citation type="journal article" date="2017" name="Genome Biol.">
        <title>New reference genome sequences of hot pepper reveal the massive evolution of plant disease-resistance genes by retroduplication.</title>
        <authorList>
            <person name="Kim S."/>
            <person name="Park J."/>
            <person name="Yeom S.I."/>
            <person name="Kim Y.M."/>
            <person name="Seo E."/>
            <person name="Kim K.T."/>
            <person name="Kim M.S."/>
            <person name="Lee J.M."/>
            <person name="Cheong K."/>
            <person name="Shin H.S."/>
            <person name="Kim S.B."/>
            <person name="Han K."/>
            <person name="Lee J."/>
            <person name="Park M."/>
            <person name="Lee H.A."/>
            <person name="Lee H.Y."/>
            <person name="Lee Y."/>
            <person name="Oh S."/>
            <person name="Lee J.H."/>
            <person name="Choi E."/>
            <person name="Choi E."/>
            <person name="Lee S.E."/>
            <person name="Jeon J."/>
            <person name="Kim H."/>
            <person name="Choi G."/>
            <person name="Song H."/>
            <person name="Lee J."/>
            <person name="Lee S.C."/>
            <person name="Kwon J.K."/>
            <person name="Lee H.Y."/>
            <person name="Koo N."/>
            <person name="Hong Y."/>
            <person name="Kim R.W."/>
            <person name="Kang W.H."/>
            <person name="Huh J.H."/>
            <person name="Kang B.C."/>
            <person name="Yang T.J."/>
            <person name="Lee Y.H."/>
            <person name="Bennetzen J.L."/>
            <person name="Choi D."/>
        </authorList>
    </citation>
    <scope>NUCLEOTIDE SEQUENCE [LARGE SCALE GENOMIC DNA]</scope>
    <source>
        <strain evidence="17">cv. PBC81</strain>
    </source>
</reference>
<evidence type="ECO:0000313" key="17">
    <source>
        <dbReference type="Proteomes" id="UP000224567"/>
    </source>
</evidence>
<keyword evidence="17" id="KW-1185">Reference proteome</keyword>
<keyword evidence="9 14" id="KW-0560">Oxidoreductase</keyword>
<dbReference type="Gene3D" id="1.10.630.10">
    <property type="entry name" value="Cytochrome P450"/>
    <property type="match status" value="1"/>
</dbReference>
<evidence type="ECO:0000256" key="13">
    <source>
        <dbReference type="PIRSR" id="PIRSR602401-1"/>
    </source>
</evidence>
<dbReference type="GO" id="GO:0016020">
    <property type="term" value="C:membrane"/>
    <property type="evidence" value="ECO:0007669"/>
    <property type="project" value="UniProtKB-SubCell"/>
</dbReference>
<comment type="similarity">
    <text evidence="4 14">Belongs to the cytochrome P450 family.</text>
</comment>
<evidence type="ECO:0000256" key="2">
    <source>
        <dbReference type="ARBA" id="ARBA00004167"/>
    </source>
</evidence>
<evidence type="ECO:0000256" key="5">
    <source>
        <dbReference type="ARBA" id="ARBA00022617"/>
    </source>
</evidence>
<evidence type="ECO:0000256" key="12">
    <source>
        <dbReference type="ARBA" id="ARBA00023136"/>
    </source>
</evidence>
<comment type="pathway">
    <text evidence="3">Alkaloid biosynthesis.</text>
</comment>
<evidence type="ECO:0000256" key="14">
    <source>
        <dbReference type="RuleBase" id="RU000461"/>
    </source>
</evidence>
<keyword evidence="5 13" id="KW-0349">Heme</keyword>
<evidence type="ECO:0000256" key="1">
    <source>
        <dbReference type="ARBA" id="ARBA00001971"/>
    </source>
</evidence>
<dbReference type="PROSITE" id="PS00086">
    <property type="entry name" value="CYTOCHROME_P450"/>
    <property type="match status" value="1"/>
</dbReference>
<protein>
    <recommendedName>
        <fullName evidence="18">Flavonoid 3'-monooxygenase</fullName>
    </recommendedName>
</protein>
<dbReference type="PRINTS" id="PR00385">
    <property type="entry name" value="P450"/>
</dbReference>
<comment type="caution">
    <text evidence="16">The sequence shown here is derived from an EMBL/GenBank/DDBJ whole genome shotgun (WGS) entry which is preliminary data.</text>
</comment>
<dbReference type="InterPro" id="IPR017972">
    <property type="entry name" value="Cyt_P450_CS"/>
</dbReference>
<evidence type="ECO:0000256" key="10">
    <source>
        <dbReference type="ARBA" id="ARBA00023004"/>
    </source>
</evidence>
<evidence type="ECO:0000313" key="16">
    <source>
        <dbReference type="EMBL" id="PHT58466.1"/>
    </source>
</evidence>
<dbReference type="InterPro" id="IPR001128">
    <property type="entry name" value="Cyt_P450"/>
</dbReference>
<gene>
    <name evidence="16" type="ORF">CQW23_00829</name>
</gene>
<dbReference type="InterPro" id="IPR002401">
    <property type="entry name" value="Cyt_P450_E_grp-I"/>
</dbReference>
<evidence type="ECO:0000256" key="15">
    <source>
        <dbReference type="SAM" id="Phobius"/>
    </source>
</evidence>
<reference evidence="17" key="2">
    <citation type="journal article" date="2017" name="J. Anim. Genet.">
        <title>Multiple reference genome sequences of hot pepper reveal the massive evolution of plant disease resistance genes by retroduplication.</title>
        <authorList>
            <person name="Kim S."/>
            <person name="Park J."/>
            <person name="Yeom S.-I."/>
            <person name="Kim Y.-M."/>
            <person name="Seo E."/>
            <person name="Kim K.-T."/>
            <person name="Kim M.-S."/>
            <person name="Lee J.M."/>
            <person name="Cheong K."/>
            <person name="Shin H.-S."/>
            <person name="Kim S.-B."/>
            <person name="Han K."/>
            <person name="Lee J."/>
            <person name="Park M."/>
            <person name="Lee H.-A."/>
            <person name="Lee H.-Y."/>
            <person name="Lee Y."/>
            <person name="Oh S."/>
            <person name="Lee J.H."/>
            <person name="Choi E."/>
            <person name="Choi E."/>
            <person name="Lee S.E."/>
            <person name="Jeon J."/>
            <person name="Kim H."/>
            <person name="Choi G."/>
            <person name="Song H."/>
            <person name="Lee J."/>
            <person name="Lee S.-C."/>
            <person name="Kwon J.-K."/>
            <person name="Lee H.-Y."/>
            <person name="Koo N."/>
            <person name="Hong Y."/>
            <person name="Kim R.W."/>
            <person name="Kang W.-H."/>
            <person name="Huh J.H."/>
            <person name="Kang B.-C."/>
            <person name="Yang T.-J."/>
            <person name="Lee Y.-H."/>
            <person name="Bennetzen J.L."/>
            <person name="Choi D."/>
        </authorList>
    </citation>
    <scope>NUCLEOTIDE SEQUENCE [LARGE SCALE GENOMIC DNA]</scope>
    <source>
        <strain evidence="17">cv. PBC81</strain>
    </source>
</reference>
<name>A0A2G2XLU5_CAPBA</name>
<dbReference type="GO" id="GO:0004497">
    <property type="term" value="F:monooxygenase activity"/>
    <property type="evidence" value="ECO:0007669"/>
    <property type="project" value="UniProtKB-KW"/>
</dbReference>
<keyword evidence="10 13" id="KW-0408">Iron</keyword>
<dbReference type="Proteomes" id="UP000224567">
    <property type="component" value="Unassembled WGS sequence"/>
</dbReference>
<dbReference type="GO" id="GO:0005506">
    <property type="term" value="F:iron ion binding"/>
    <property type="evidence" value="ECO:0007669"/>
    <property type="project" value="InterPro"/>
</dbReference>
<dbReference type="GO" id="GO:0016705">
    <property type="term" value="F:oxidoreductase activity, acting on paired donors, with incorporation or reduction of molecular oxygen"/>
    <property type="evidence" value="ECO:0007669"/>
    <property type="project" value="InterPro"/>
</dbReference>
<keyword evidence="6 15" id="KW-0812">Transmembrane</keyword>
<comment type="cofactor">
    <cofactor evidence="1 13">
        <name>heme</name>
        <dbReference type="ChEBI" id="CHEBI:30413"/>
    </cofactor>
</comment>
<keyword evidence="12 15" id="KW-0472">Membrane</keyword>
<dbReference type="FunFam" id="1.10.630.10:FF:000097">
    <property type="entry name" value="Cytochrome P-450 19"/>
    <property type="match status" value="1"/>
</dbReference>
<dbReference type="PANTHER" id="PTHR47944">
    <property type="entry name" value="CYTOCHROME P450 98A9"/>
    <property type="match status" value="1"/>
</dbReference>
<keyword evidence="11 14" id="KW-0503">Monooxygenase</keyword>
<dbReference type="SUPFAM" id="SSF48264">
    <property type="entry name" value="Cytochrome P450"/>
    <property type="match status" value="1"/>
</dbReference>
<proteinExistence type="inferred from homology"/>
<evidence type="ECO:0000256" key="4">
    <source>
        <dbReference type="ARBA" id="ARBA00010617"/>
    </source>
</evidence>
<dbReference type="EMBL" id="MLFT02000001">
    <property type="protein sequence ID" value="PHT58466.1"/>
    <property type="molecule type" value="Genomic_DNA"/>
</dbReference>
<evidence type="ECO:0000256" key="8">
    <source>
        <dbReference type="ARBA" id="ARBA00022989"/>
    </source>
</evidence>
<accession>A0A2G2XLU5</accession>
<comment type="subcellular location">
    <subcellularLocation>
        <location evidence="2">Membrane</location>
        <topology evidence="2">Single-pass membrane protein</topology>
    </subcellularLocation>
</comment>